<reference evidence="1 2" key="1">
    <citation type="submission" date="2020-07" db="EMBL/GenBank/DDBJ databases">
        <title>Streptomyces phage Genome sequencing and assembly.</title>
        <authorList>
            <person name="Sharma V."/>
            <person name="Hardy A."/>
            <person name="Frunzke J."/>
        </authorList>
    </citation>
    <scope>NUCLEOTIDE SEQUENCE [LARGE SCALE GENOMIC DNA]</scope>
</reference>
<protein>
    <submittedName>
        <fullName evidence="1">Uncharacterized protein</fullName>
    </submittedName>
</protein>
<evidence type="ECO:0000313" key="2">
    <source>
        <dbReference type="Proteomes" id="UP000515857"/>
    </source>
</evidence>
<evidence type="ECO:0000313" key="1">
    <source>
        <dbReference type="EMBL" id="QMP84522.1"/>
    </source>
</evidence>
<gene>
    <name evidence="1" type="ORF">HUN43_00050</name>
</gene>
<proteinExistence type="predicted"/>
<dbReference type="EMBL" id="MT711978">
    <property type="protein sequence ID" value="QMP84522.1"/>
    <property type="molecule type" value="Genomic_DNA"/>
</dbReference>
<accession>A0A7G4AWY2</accession>
<keyword evidence="2" id="KW-1185">Reference proteome</keyword>
<organism evidence="1 2">
    <name type="scientific">Streptomyces phage Endor1</name>
    <dbReference type="NCBI Taxonomy" id="2740181"/>
    <lineage>
        <taxon>Viruses</taxon>
        <taxon>Duplodnaviria</taxon>
        <taxon>Heunggongvirae</taxon>
        <taxon>Uroviricota</taxon>
        <taxon>Caudoviricetes</taxon>
        <taxon>Arquatrovirinae</taxon>
        <taxon>Camvirus</taxon>
        <taxon>Camvirus endor1</taxon>
    </lineage>
</organism>
<name>A0A7G4AWY2_9CAUD</name>
<dbReference type="Proteomes" id="UP000515857">
    <property type="component" value="Segment"/>
</dbReference>
<sequence length="61" mass="7341">MTDSRARAMLTKYPHLFDRDRDDKLPKWAQRVLGDFRLLLLREAGRSQHFQDKVRELEGQE</sequence>